<dbReference type="CDD" id="cd05637">
    <property type="entry name" value="SIS_PGI_PMI_2"/>
    <property type="match status" value="1"/>
</dbReference>
<dbReference type="GO" id="GO:1901135">
    <property type="term" value="P:carbohydrate derivative metabolic process"/>
    <property type="evidence" value="ECO:0007669"/>
    <property type="project" value="InterPro"/>
</dbReference>
<accession>A0A1G2HGJ2</accession>
<dbReference type="InterPro" id="IPR019490">
    <property type="entry name" value="Glu6P/Mann6P_isomerase_C"/>
</dbReference>
<comment type="similarity">
    <text evidence="1">Belongs to the PGI/PMI family.</text>
</comment>
<organism evidence="4 5">
    <name type="scientific">Candidatus Spechtbacteria bacterium RIFCSPLOWO2_12_FULL_38_22</name>
    <dbReference type="NCBI Taxonomy" id="1802165"/>
    <lineage>
        <taxon>Bacteria</taxon>
        <taxon>Candidatus Spechtiibacteriota</taxon>
    </lineage>
</organism>
<dbReference type="PROSITE" id="PS51464">
    <property type="entry name" value="SIS"/>
    <property type="match status" value="1"/>
</dbReference>
<dbReference type="EMBL" id="MHOK01000024">
    <property type="protein sequence ID" value="OGZ61371.1"/>
    <property type="molecule type" value="Genomic_DNA"/>
</dbReference>
<evidence type="ECO:0000313" key="4">
    <source>
        <dbReference type="EMBL" id="OGZ61371.1"/>
    </source>
</evidence>
<evidence type="ECO:0000256" key="1">
    <source>
        <dbReference type="ARBA" id="ARBA00010523"/>
    </source>
</evidence>
<dbReference type="Proteomes" id="UP000176770">
    <property type="component" value="Unassembled WGS sequence"/>
</dbReference>
<dbReference type="GO" id="GO:0005975">
    <property type="term" value="P:carbohydrate metabolic process"/>
    <property type="evidence" value="ECO:0007669"/>
    <property type="project" value="InterPro"/>
</dbReference>
<dbReference type="GO" id="GO:0004476">
    <property type="term" value="F:mannose-6-phosphate isomerase activity"/>
    <property type="evidence" value="ECO:0007669"/>
    <property type="project" value="InterPro"/>
</dbReference>
<protein>
    <recommendedName>
        <fullName evidence="3">SIS domain-containing protein</fullName>
    </recommendedName>
</protein>
<dbReference type="InterPro" id="IPR001347">
    <property type="entry name" value="SIS_dom"/>
</dbReference>
<evidence type="ECO:0000256" key="2">
    <source>
        <dbReference type="ARBA" id="ARBA00023235"/>
    </source>
</evidence>
<reference evidence="4 5" key="1">
    <citation type="journal article" date="2016" name="Nat. Commun.">
        <title>Thousands of microbial genomes shed light on interconnected biogeochemical processes in an aquifer system.</title>
        <authorList>
            <person name="Anantharaman K."/>
            <person name="Brown C.T."/>
            <person name="Hug L.A."/>
            <person name="Sharon I."/>
            <person name="Castelle C.J."/>
            <person name="Probst A.J."/>
            <person name="Thomas B.C."/>
            <person name="Singh A."/>
            <person name="Wilkins M.J."/>
            <person name="Karaoz U."/>
            <person name="Brodie E.L."/>
            <person name="Williams K.H."/>
            <person name="Hubbard S.S."/>
            <person name="Banfield J.F."/>
        </authorList>
    </citation>
    <scope>NUCLEOTIDE SEQUENCE [LARGE SCALE GENOMIC DNA]</scope>
</reference>
<dbReference type="InterPro" id="IPR046348">
    <property type="entry name" value="SIS_dom_sf"/>
</dbReference>
<sequence length="278" mass="31584">MGGSALPGLLLESLMASEKITVHRDYELPQNITKNTFVVVMSYSGNTEEAISAYKTAKKQNLPLAAVASGGELEKLTQKDKTAYIKVPSEIQPRIALGYQFMALVELTKAPKPQNINIDAKKIEQDAKLLAKKINTSIPLFYASTQNKALAYIAKIQTNETAKRHAFYNIFPELNHNELEAWNMEHEAWNMEQFVIIMLKDKSDDKRIVRKMNLTAKLIEKKGYHVKVVDVSNVNWYNKVIHSVLFTNWLSYYLAIDAGIDPKPVNLIEEFKGLLRLR</sequence>
<dbReference type="GO" id="GO:0097367">
    <property type="term" value="F:carbohydrate derivative binding"/>
    <property type="evidence" value="ECO:0007669"/>
    <property type="project" value="InterPro"/>
</dbReference>
<evidence type="ECO:0000259" key="3">
    <source>
        <dbReference type="PROSITE" id="PS51464"/>
    </source>
</evidence>
<evidence type="ECO:0000313" key="5">
    <source>
        <dbReference type="Proteomes" id="UP000176770"/>
    </source>
</evidence>
<dbReference type="SUPFAM" id="SSF53697">
    <property type="entry name" value="SIS domain"/>
    <property type="match status" value="1"/>
</dbReference>
<proteinExistence type="inferred from homology"/>
<dbReference type="STRING" id="1802165.A3F94_02285"/>
<gene>
    <name evidence="4" type="ORF">A3F94_02285</name>
</gene>
<keyword evidence="2" id="KW-0413">Isomerase</keyword>
<name>A0A1G2HGJ2_9BACT</name>
<comment type="caution">
    <text evidence="4">The sequence shown here is derived from an EMBL/GenBank/DDBJ whole genome shotgun (WGS) entry which is preliminary data.</text>
</comment>
<dbReference type="GO" id="GO:0004347">
    <property type="term" value="F:glucose-6-phosphate isomerase activity"/>
    <property type="evidence" value="ECO:0007669"/>
    <property type="project" value="InterPro"/>
</dbReference>
<dbReference type="AlphaFoldDB" id="A0A1G2HGJ2"/>
<feature type="domain" description="SIS" evidence="3">
    <location>
        <begin position="1"/>
        <end position="113"/>
    </location>
</feature>
<dbReference type="Gene3D" id="3.40.50.10490">
    <property type="entry name" value="Glucose-6-phosphate isomerase like protein, domain 1"/>
    <property type="match status" value="2"/>
</dbReference>
<dbReference type="Pfam" id="PF10432">
    <property type="entry name" value="bact-PGI_C"/>
    <property type="match status" value="1"/>
</dbReference>